<protein>
    <submittedName>
        <fullName evidence="2">Uncharacterized protein</fullName>
    </submittedName>
</protein>
<dbReference type="EMBL" id="FNJR01000008">
    <property type="protein sequence ID" value="SDP74490.1"/>
    <property type="molecule type" value="Genomic_DNA"/>
</dbReference>
<dbReference type="AlphaFoldDB" id="A0A1H0V7R4"/>
<name>A0A1H0V7R4_9ACTN</name>
<accession>A0A1H0V7R4</accession>
<sequence>MALRQDRELGVQGPEKSCGGPHMLPEAASERATATMPDPRTTEPRHRTAE</sequence>
<evidence type="ECO:0000256" key="1">
    <source>
        <dbReference type="SAM" id="MobiDB-lite"/>
    </source>
</evidence>
<evidence type="ECO:0000313" key="3">
    <source>
        <dbReference type="Proteomes" id="UP000199497"/>
    </source>
</evidence>
<evidence type="ECO:0000313" key="2">
    <source>
        <dbReference type="EMBL" id="SDP74490.1"/>
    </source>
</evidence>
<feature type="compositionally biased region" description="Basic and acidic residues" evidence="1">
    <location>
        <begin position="40"/>
        <end position="50"/>
    </location>
</feature>
<dbReference type="Proteomes" id="UP000199497">
    <property type="component" value="Unassembled WGS sequence"/>
</dbReference>
<feature type="region of interest" description="Disordered" evidence="1">
    <location>
        <begin position="1"/>
        <end position="50"/>
    </location>
</feature>
<reference evidence="3" key="1">
    <citation type="submission" date="2016-10" db="EMBL/GenBank/DDBJ databases">
        <authorList>
            <person name="Varghese N."/>
            <person name="Submissions S."/>
        </authorList>
    </citation>
    <scope>NUCLEOTIDE SEQUENCE [LARGE SCALE GENOMIC DNA]</scope>
    <source>
        <strain evidence="3">DSM 46732</strain>
    </source>
</reference>
<proteinExistence type="predicted"/>
<keyword evidence="3" id="KW-1185">Reference proteome</keyword>
<dbReference type="STRING" id="405564.SAMN04487905_10866"/>
<gene>
    <name evidence="2" type="ORF">SAMN04487905_10866</name>
</gene>
<organism evidence="2 3">
    <name type="scientific">Actinopolyspora xinjiangensis</name>
    <dbReference type="NCBI Taxonomy" id="405564"/>
    <lineage>
        <taxon>Bacteria</taxon>
        <taxon>Bacillati</taxon>
        <taxon>Actinomycetota</taxon>
        <taxon>Actinomycetes</taxon>
        <taxon>Actinopolysporales</taxon>
        <taxon>Actinopolysporaceae</taxon>
        <taxon>Actinopolyspora</taxon>
    </lineage>
</organism>